<dbReference type="EMBL" id="CP000463">
    <property type="protein sequence ID" value="ABJ05941.1"/>
    <property type="molecule type" value="Genomic_DNA"/>
</dbReference>
<dbReference type="KEGG" id="rpe:RPE_1997"/>
<accession>Q07Q43</accession>
<gene>
    <name evidence="2" type="ordered locus">RPE_1997</name>
</gene>
<organism evidence="2">
    <name type="scientific">Rhodopseudomonas palustris (strain BisA53)</name>
    <dbReference type="NCBI Taxonomy" id="316055"/>
    <lineage>
        <taxon>Bacteria</taxon>
        <taxon>Pseudomonadati</taxon>
        <taxon>Pseudomonadota</taxon>
        <taxon>Alphaproteobacteria</taxon>
        <taxon>Hyphomicrobiales</taxon>
        <taxon>Nitrobacteraceae</taxon>
        <taxon>Rhodopseudomonas</taxon>
    </lineage>
</organism>
<dbReference type="STRING" id="316055.RPE_1997"/>
<reference evidence="2" key="1">
    <citation type="submission" date="2006-09" db="EMBL/GenBank/DDBJ databases">
        <title>Complete sequence of Rhodopseudomonas palustris BisA53.</title>
        <authorList>
            <consortium name="US DOE Joint Genome Institute"/>
            <person name="Copeland A."/>
            <person name="Lucas S."/>
            <person name="Lapidus A."/>
            <person name="Barry K."/>
            <person name="Detter J.C."/>
            <person name="Glavina del Rio T."/>
            <person name="Hammon N."/>
            <person name="Israni S."/>
            <person name="Dalin E."/>
            <person name="Tice H."/>
            <person name="Pitluck S."/>
            <person name="Chain P."/>
            <person name="Malfatti S."/>
            <person name="Shin M."/>
            <person name="Vergez L."/>
            <person name="Schmutz J."/>
            <person name="Larimer F."/>
            <person name="Land M."/>
            <person name="Hauser L."/>
            <person name="Pelletier D.A."/>
            <person name="Kyrpides N."/>
            <person name="Kim E."/>
            <person name="Harwood C.S."/>
            <person name="Oda Y."/>
            <person name="Richardson P."/>
        </authorList>
    </citation>
    <scope>NUCLEOTIDE SEQUENCE [LARGE SCALE GENOMIC DNA]</scope>
    <source>
        <strain evidence="2">BisA53</strain>
    </source>
</reference>
<evidence type="ECO:0000313" key="2">
    <source>
        <dbReference type="EMBL" id="ABJ05941.1"/>
    </source>
</evidence>
<proteinExistence type="predicted"/>
<dbReference type="eggNOG" id="ENOG50334RR">
    <property type="taxonomic scope" value="Bacteria"/>
</dbReference>
<dbReference type="AlphaFoldDB" id="Q07Q43"/>
<name>Q07Q43_RHOP5</name>
<protein>
    <submittedName>
        <fullName evidence="2">Uncharacterized protein</fullName>
    </submittedName>
</protein>
<feature type="signal peptide" evidence="1">
    <location>
        <begin position="1"/>
        <end position="38"/>
    </location>
</feature>
<dbReference type="HOGENOM" id="CLU_163848_0_0_5"/>
<keyword evidence="1" id="KW-0732">Signal</keyword>
<sequence>MILNRLRLSEWERVALIHWCSMKSIAALALFACLSATAASADTRVFIIPNQSDGYGIDQCLAKGEQCGSSAARSYCQSRDFNSAVSYRRVDPEEITGAIPKSVGADCPRGGCTEFLAITCQR</sequence>
<feature type="chain" id="PRO_5004165799" evidence="1">
    <location>
        <begin position="39"/>
        <end position="122"/>
    </location>
</feature>
<evidence type="ECO:0000256" key="1">
    <source>
        <dbReference type="SAM" id="SignalP"/>
    </source>
</evidence>